<dbReference type="InParanoid" id="A0A420XM66"/>
<organism evidence="2 3">
    <name type="scientific">Motilibacter peucedani</name>
    <dbReference type="NCBI Taxonomy" id="598650"/>
    <lineage>
        <taxon>Bacteria</taxon>
        <taxon>Bacillati</taxon>
        <taxon>Actinomycetota</taxon>
        <taxon>Actinomycetes</taxon>
        <taxon>Motilibacterales</taxon>
        <taxon>Motilibacteraceae</taxon>
        <taxon>Motilibacter</taxon>
    </lineage>
</organism>
<protein>
    <submittedName>
        <fullName evidence="2">Putative transcriptional regulator of viral defense system</fullName>
    </submittedName>
</protein>
<evidence type="ECO:0000313" key="2">
    <source>
        <dbReference type="EMBL" id="RKS72471.1"/>
    </source>
</evidence>
<comment type="caution">
    <text evidence="2">The sequence shown here is derived from an EMBL/GenBank/DDBJ whole genome shotgun (WGS) entry which is preliminary data.</text>
</comment>
<proteinExistence type="predicted"/>
<evidence type="ECO:0000259" key="1">
    <source>
        <dbReference type="Pfam" id="PF13338"/>
    </source>
</evidence>
<accession>A0A420XM66</accession>
<name>A0A420XM66_9ACTN</name>
<dbReference type="Proteomes" id="UP000281955">
    <property type="component" value="Unassembled WGS sequence"/>
</dbReference>
<dbReference type="AlphaFoldDB" id="A0A420XM66"/>
<dbReference type="EMBL" id="RBWV01000013">
    <property type="protein sequence ID" value="RKS72471.1"/>
    <property type="molecule type" value="Genomic_DNA"/>
</dbReference>
<reference evidence="2 3" key="1">
    <citation type="submission" date="2018-10" db="EMBL/GenBank/DDBJ databases">
        <title>Genomic Encyclopedia of Archaeal and Bacterial Type Strains, Phase II (KMG-II): from individual species to whole genera.</title>
        <authorList>
            <person name="Goeker M."/>
        </authorList>
    </citation>
    <scope>NUCLEOTIDE SEQUENCE [LARGE SCALE GENOMIC DNA]</scope>
    <source>
        <strain evidence="2 3">RP-AC37</strain>
    </source>
</reference>
<keyword evidence="3" id="KW-1185">Reference proteome</keyword>
<sequence length="353" mass="38064">MLPLAWNCYRWCPMCLVELRALGSRACGRRAVLRAPEPETDAMTPGLLALATAQGGVFSAADAGVHGFPPDEVARLVAEGRWVRLRHGVYSLPDEVDPTGAHRLAVRAAQLCVAHAVASHSSAALLLGMVLLEPPSTVTLTAARADHRKRPGLHVLRAPLPDEHVRADGHGVPVTSGARTAIDLARSLPLHAAVVAMDSALRLRLATPEALDEALQAVRGWRGAPQAVRAVRLADGRSESPGETLARLVMAELGLPTPVPQGVVRGASGRPYRGDLVLEEHHVVVEFDGWSKYAGDGSTSAAEVLRAEKRREDDLRAAGYEFVRLEWRDLHDPGRLEHVVRAALERSARRHGR</sequence>
<dbReference type="InterPro" id="IPR025159">
    <property type="entry name" value="AbiEi_N"/>
</dbReference>
<evidence type="ECO:0000313" key="3">
    <source>
        <dbReference type="Proteomes" id="UP000281955"/>
    </source>
</evidence>
<dbReference type="Pfam" id="PF13338">
    <property type="entry name" value="AbiEi_4"/>
    <property type="match status" value="1"/>
</dbReference>
<feature type="domain" description="AbiEi antitoxin N-terminal" evidence="1">
    <location>
        <begin position="47"/>
        <end position="93"/>
    </location>
</feature>
<gene>
    <name evidence="2" type="ORF">CLV35_2715</name>
</gene>